<organism evidence="13 14">
    <name type="scientific">Oikopleura dioica</name>
    <name type="common">Tunicate</name>
    <dbReference type="NCBI Taxonomy" id="34765"/>
    <lineage>
        <taxon>Eukaryota</taxon>
        <taxon>Metazoa</taxon>
        <taxon>Chordata</taxon>
        <taxon>Tunicata</taxon>
        <taxon>Appendicularia</taxon>
        <taxon>Copelata</taxon>
        <taxon>Oikopleuridae</taxon>
        <taxon>Oikopleura</taxon>
    </lineage>
</organism>
<feature type="chain" id="PRO_5045788135" evidence="11">
    <location>
        <begin position="25"/>
        <end position="665"/>
    </location>
</feature>
<keyword evidence="9" id="KW-0333">Golgi apparatus</keyword>
<evidence type="ECO:0000313" key="13">
    <source>
        <dbReference type="EMBL" id="CAG5103068.1"/>
    </source>
</evidence>
<keyword evidence="3" id="KW-0328">Glycosyltransferase</keyword>
<dbReference type="Proteomes" id="UP001158576">
    <property type="component" value="Chromosome 1"/>
</dbReference>
<evidence type="ECO:0000313" key="14">
    <source>
        <dbReference type="Proteomes" id="UP001158576"/>
    </source>
</evidence>
<dbReference type="Gene3D" id="1.10.238.10">
    <property type="entry name" value="EF-hand"/>
    <property type="match status" value="1"/>
</dbReference>
<evidence type="ECO:0000256" key="2">
    <source>
        <dbReference type="ARBA" id="ARBA00008661"/>
    </source>
</evidence>
<dbReference type="Pfam" id="PF01762">
    <property type="entry name" value="Galactosyl_T"/>
    <property type="match status" value="1"/>
</dbReference>
<evidence type="ECO:0000256" key="1">
    <source>
        <dbReference type="ARBA" id="ARBA00004323"/>
    </source>
</evidence>
<feature type="domain" description="EF-hand" evidence="12">
    <location>
        <begin position="551"/>
        <end position="586"/>
    </location>
</feature>
<evidence type="ECO:0000256" key="6">
    <source>
        <dbReference type="ARBA" id="ARBA00022837"/>
    </source>
</evidence>
<evidence type="ECO:0000259" key="12">
    <source>
        <dbReference type="PROSITE" id="PS50222"/>
    </source>
</evidence>
<dbReference type="EMBL" id="OU015566">
    <property type="protein sequence ID" value="CAG5103068.1"/>
    <property type="molecule type" value="Genomic_DNA"/>
</dbReference>
<dbReference type="SMART" id="SM00054">
    <property type="entry name" value="EFh"/>
    <property type="match status" value="3"/>
</dbReference>
<dbReference type="CDD" id="cd00051">
    <property type="entry name" value="EFh"/>
    <property type="match status" value="1"/>
</dbReference>
<evidence type="ECO:0000256" key="10">
    <source>
        <dbReference type="ARBA" id="ARBA00023136"/>
    </source>
</evidence>
<dbReference type="Pfam" id="PF13499">
    <property type="entry name" value="EF-hand_7"/>
    <property type="match status" value="1"/>
</dbReference>
<feature type="domain" description="EF-hand" evidence="12">
    <location>
        <begin position="514"/>
        <end position="549"/>
    </location>
</feature>
<accession>A0ABN7SPK6</accession>
<keyword evidence="4" id="KW-0808">Transferase</keyword>
<sequence length="665" mass="76376">MEALLTKRLNYCLYLLLLLYVTSPDEQDGSNELQFWVFHEGVTISNCIKDPVTIECFRFSSLESAKLACAEKDECNGVSEVIENELGFFELRKGPDVVSAEFNSWVMYRRNCDGWDKENTLNVSEVESLYPDLRGQRRLNNERNCVYTGMFSHLNKLFKFDPDRQPEALISPLPCEDETIIFGIKSLPRSSQMRQALRDTWLQPEIWNWLHYRIKVVFLIAQAEEEVDLSDEILEKGDILLLDFQESLYNLPFKDIAFLRFIEKSCKNVDYVFKGDDDILLKRVENEKEFRERSRRVTMSASYSSISQSKKVPQNFAREIAAIRSSQRSVEGIGCLKKGALPIRDTSSKYFMPEQMYDADEFSSYFSGAAYVTTRNLALAMENAIERTQVLPMDDVYVGDLIQNAGKQEKLKRSAGICSGLNPQGIVVDNPCLLRGLSVAHKYTDPELMREMFRLAVSDAECSEKEIAHLENNLSFFLAKESGDAVQSWTIDAGKRKSRKKSEVKEIELKQMSTEEEEIKALFELFDNDGDRTINLSELETVMKTIGCHPPSKEEIKKLMLDFDEDGNEVIDFEEFQKMMLVHKENHPENPASQLNQAVQYFDKNNLGALPMSKLKNIMTELGEEPLFDDEFKCFAEFLQAANSKTAEEEVDLKHFKEFLLLSGQ</sequence>
<evidence type="ECO:0000256" key="3">
    <source>
        <dbReference type="ARBA" id="ARBA00022676"/>
    </source>
</evidence>
<evidence type="ECO:0000256" key="4">
    <source>
        <dbReference type="ARBA" id="ARBA00022679"/>
    </source>
</evidence>
<keyword evidence="8" id="KW-1133">Transmembrane helix</keyword>
<comment type="similarity">
    <text evidence="2">Belongs to the glycosyltransferase 31 family.</text>
</comment>
<reference evidence="13 14" key="1">
    <citation type="submission" date="2021-04" db="EMBL/GenBank/DDBJ databases">
        <authorList>
            <person name="Bliznina A."/>
        </authorList>
    </citation>
    <scope>NUCLEOTIDE SEQUENCE [LARGE SCALE GENOMIC DNA]</scope>
</reference>
<keyword evidence="6" id="KW-0106">Calcium</keyword>
<name>A0ABN7SPK6_OIKDI</name>
<keyword evidence="5" id="KW-0812">Transmembrane</keyword>
<keyword evidence="10" id="KW-0472">Membrane</keyword>
<evidence type="ECO:0000256" key="7">
    <source>
        <dbReference type="ARBA" id="ARBA00022968"/>
    </source>
</evidence>
<dbReference type="InterPro" id="IPR002659">
    <property type="entry name" value="Glyco_trans_31"/>
</dbReference>
<dbReference type="InterPro" id="IPR011992">
    <property type="entry name" value="EF-hand-dom_pair"/>
</dbReference>
<comment type="subcellular location">
    <subcellularLocation>
        <location evidence="1">Golgi apparatus membrane</location>
        <topology evidence="1">Single-pass type II membrane protein</topology>
    </subcellularLocation>
</comment>
<evidence type="ECO:0000256" key="8">
    <source>
        <dbReference type="ARBA" id="ARBA00022989"/>
    </source>
</evidence>
<feature type="signal peptide" evidence="11">
    <location>
        <begin position="1"/>
        <end position="24"/>
    </location>
</feature>
<gene>
    <name evidence="13" type="ORF">OKIOD_LOCUS9364</name>
</gene>
<evidence type="ECO:0000256" key="11">
    <source>
        <dbReference type="SAM" id="SignalP"/>
    </source>
</evidence>
<evidence type="ECO:0000256" key="9">
    <source>
        <dbReference type="ARBA" id="ARBA00023034"/>
    </source>
</evidence>
<dbReference type="InterPro" id="IPR018247">
    <property type="entry name" value="EF_Hand_1_Ca_BS"/>
</dbReference>
<keyword evidence="11" id="KW-0732">Signal</keyword>
<dbReference type="SUPFAM" id="SSF47473">
    <property type="entry name" value="EF-hand"/>
    <property type="match status" value="1"/>
</dbReference>
<dbReference type="PROSITE" id="PS50222">
    <property type="entry name" value="EF_HAND_2"/>
    <property type="match status" value="2"/>
</dbReference>
<dbReference type="PANTHER" id="PTHR11214">
    <property type="entry name" value="BETA-1,3-N-ACETYLGLUCOSAMINYLTRANSFERASE"/>
    <property type="match status" value="1"/>
</dbReference>
<evidence type="ECO:0000256" key="5">
    <source>
        <dbReference type="ARBA" id="ARBA00022692"/>
    </source>
</evidence>
<proteinExistence type="inferred from homology"/>
<keyword evidence="14" id="KW-1185">Reference proteome</keyword>
<dbReference type="PROSITE" id="PS00018">
    <property type="entry name" value="EF_HAND_1"/>
    <property type="match status" value="1"/>
</dbReference>
<dbReference type="InterPro" id="IPR002048">
    <property type="entry name" value="EF_hand_dom"/>
</dbReference>
<keyword evidence="7" id="KW-0735">Signal-anchor</keyword>
<protein>
    <submittedName>
        <fullName evidence="13">Oidioi.mRNA.OKI2018_I69.chr1.g599.t1.cds</fullName>
    </submittedName>
</protein>
<dbReference type="PANTHER" id="PTHR11214:SF394">
    <property type="entry name" value="HEXOSYLTRANSFERASE"/>
    <property type="match status" value="1"/>
</dbReference>